<gene>
    <name evidence="2" type="ordered locus">Rru_A3426</name>
</gene>
<dbReference type="Proteomes" id="UP000001929">
    <property type="component" value="Chromosome"/>
</dbReference>
<feature type="transmembrane region" description="Helical" evidence="1">
    <location>
        <begin position="366"/>
        <end position="387"/>
    </location>
</feature>
<keyword evidence="1" id="KW-0812">Transmembrane</keyword>
<evidence type="ECO:0008006" key="4">
    <source>
        <dbReference type="Google" id="ProtNLM"/>
    </source>
</evidence>
<sequence length="430" mass="47320">MIPPYREHPLREVLINELHARPSETIEAPVRLSHLAVLTGEITDPSLDHLGLLCARMGETVPAKGATRFNANLGGLGLQFERHTEFCTYTFQRRGRTGDLPFDQPALDMVPPDWLATLPGQVLSAVHLVVEPKDTPEYSIEELSIRHFAGNPVVGSAVGGGAAFAYSDLRLHDDRCLRMLIRDVDLNPRHAGRLVQRLLELNTYRALALLALPMARESSPGLRRIDMVLAHVAARMADPNGVDSDAELLSELSNLTAEVESLAAANSYRIAATRAYHALVQRRLEELREVRLDGVVTFGAFMDRRLTPAMATVDSVSERIESLSERGARVASLLRARVEVDLQAQNKRLLESMNRRARIQLRLQEAVEGLSVVAISYYLVGLVGYMAKGVSGAGVEVKESVVTAIAVPVIVASVWLVLRRAKRAMLNRAD</sequence>
<keyword evidence="1" id="KW-0472">Membrane</keyword>
<feature type="transmembrane region" description="Helical" evidence="1">
    <location>
        <begin position="399"/>
        <end position="418"/>
    </location>
</feature>
<protein>
    <recommendedName>
        <fullName evidence="4">Membrane-anchored protein</fullName>
    </recommendedName>
</protein>
<dbReference type="EMBL" id="CP000230">
    <property type="protein sequence ID" value="ABC24220.1"/>
    <property type="molecule type" value="Genomic_DNA"/>
</dbReference>
<dbReference type="PhylomeDB" id="Q2RNS5"/>
<keyword evidence="3" id="KW-1185">Reference proteome</keyword>
<dbReference type="eggNOG" id="COG4949">
    <property type="taxonomic scope" value="Bacteria"/>
</dbReference>
<keyword evidence="1" id="KW-1133">Transmembrane helix</keyword>
<dbReference type="KEGG" id="rru:Rru_A3426"/>
<accession>Q2RNS5</accession>
<dbReference type="STRING" id="269796.Rru_A3426"/>
<dbReference type="EnsemblBacteria" id="ABC24220">
    <property type="protein sequence ID" value="ABC24220"/>
    <property type="gene ID" value="Rru_A3426"/>
</dbReference>
<dbReference type="HOGENOM" id="CLU_035873_0_0_5"/>
<reference evidence="2 3" key="1">
    <citation type="journal article" date="2011" name="Stand. Genomic Sci.">
        <title>Complete genome sequence of Rhodospirillum rubrum type strain (S1).</title>
        <authorList>
            <person name="Munk A.C."/>
            <person name="Copeland A."/>
            <person name="Lucas S."/>
            <person name="Lapidus A."/>
            <person name="Del Rio T.G."/>
            <person name="Barry K."/>
            <person name="Detter J.C."/>
            <person name="Hammon N."/>
            <person name="Israni S."/>
            <person name="Pitluck S."/>
            <person name="Brettin T."/>
            <person name="Bruce D."/>
            <person name="Han C."/>
            <person name="Tapia R."/>
            <person name="Gilna P."/>
            <person name="Schmutz J."/>
            <person name="Larimer F."/>
            <person name="Land M."/>
            <person name="Kyrpides N.C."/>
            <person name="Mavromatis K."/>
            <person name="Richardson P."/>
            <person name="Rohde M."/>
            <person name="Goker M."/>
            <person name="Klenk H.P."/>
            <person name="Zhang Y."/>
            <person name="Roberts G.P."/>
            <person name="Reslewic S."/>
            <person name="Schwartz D.C."/>
        </authorList>
    </citation>
    <scope>NUCLEOTIDE SEQUENCE [LARGE SCALE GENOMIC DNA]</scope>
    <source>
        <strain evidence="3">ATCC 11170 / ATH 1.1.1 / DSM 467 / LMG 4362 / NCIMB 8255 / S1</strain>
    </source>
</reference>
<organism evidence="2 3">
    <name type="scientific">Rhodospirillum rubrum (strain ATCC 11170 / ATH 1.1.1 / DSM 467 / LMG 4362 / NCIMB 8255 / S1)</name>
    <dbReference type="NCBI Taxonomy" id="269796"/>
    <lineage>
        <taxon>Bacteria</taxon>
        <taxon>Pseudomonadati</taxon>
        <taxon>Pseudomonadota</taxon>
        <taxon>Alphaproteobacteria</taxon>
        <taxon>Rhodospirillales</taxon>
        <taxon>Rhodospirillaceae</taxon>
        <taxon>Rhodospirillum</taxon>
    </lineage>
</organism>
<dbReference type="InterPro" id="IPR021830">
    <property type="entry name" value="DUF3422"/>
</dbReference>
<evidence type="ECO:0000313" key="2">
    <source>
        <dbReference type="EMBL" id="ABC24220.1"/>
    </source>
</evidence>
<dbReference type="PATRIC" id="fig|269796.9.peg.3542"/>
<proteinExistence type="predicted"/>
<name>Q2RNS5_RHORT</name>
<dbReference type="Pfam" id="PF11902">
    <property type="entry name" value="DUF3422"/>
    <property type="match status" value="1"/>
</dbReference>
<evidence type="ECO:0000256" key="1">
    <source>
        <dbReference type="SAM" id="Phobius"/>
    </source>
</evidence>
<dbReference type="RefSeq" id="WP_011391173.1">
    <property type="nucleotide sequence ID" value="NC_007643.1"/>
</dbReference>
<evidence type="ECO:0000313" key="3">
    <source>
        <dbReference type="Proteomes" id="UP000001929"/>
    </source>
</evidence>
<dbReference type="AlphaFoldDB" id="Q2RNS5"/>